<organism evidence="6 7">
    <name type="scientific">Macrolepiota fuliginosa MF-IS2</name>
    <dbReference type="NCBI Taxonomy" id="1400762"/>
    <lineage>
        <taxon>Eukaryota</taxon>
        <taxon>Fungi</taxon>
        <taxon>Dikarya</taxon>
        <taxon>Basidiomycota</taxon>
        <taxon>Agaricomycotina</taxon>
        <taxon>Agaricomycetes</taxon>
        <taxon>Agaricomycetidae</taxon>
        <taxon>Agaricales</taxon>
        <taxon>Agaricineae</taxon>
        <taxon>Agaricaceae</taxon>
        <taxon>Macrolepiota</taxon>
    </lineage>
</organism>
<evidence type="ECO:0000256" key="4">
    <source>
        <dbReference type="ARBA" id="ARBA00022840"/>
    </source>
</evidence>
<evidence type="ECO:0000256" key="2">
    <source>
        <dbReference type="ARBA" id="ARBA00022741"/>
    </source>
</evidence>
<dbReference type="GO" id="GO:0004674">
    <property type="term" value="F:protein serine/threonine kinase activity"/>
    <property type="evidence" value="ECO:0007669"/>
    <property type="project" value="TreeGrafter"/>
</dbReference>
<dbReference type="Gene3D" id="1.10.510.10">
    <property type="entry name" value="Transferase(Phosphotransferase) domain 1"/>
    <property type="match status" value="1"/>
</dbReference>
<dbReference type="InterPro" id="IPR000719">
    <property type="entry name" value="Prot_kinase_dom"/>
</dbReference>
<dbReference type="PANTHER" id="PTHR44329:SF288">
    <property type="entry name" value="MITOGEN-ACTIVATED PROTEIN KINASE KINASE KINASE 20"/>
    <property type="match status" value="1"/>
</dbReference>
<dbReference type="InterPro" id="IPR008271">
    <property type="entry name" value="Ser/Thr_kinase_AS"/>
</dbReference>
<dbReference type="PRINTS" id="PR00109">
    <property type="entry name" value="TYRKINASE"/>
</dbReference>
<dbReference type="InterPro" id="IPR011009">
    <property type="entry name" value="Kinase-like_dom_sf"/>
</dbReference>
<dbReference type="InterPro" id="IPR001245">
    <property type="entry name" value="Ser-Thr/Tyr_kinase_cat_dom"/>
</dbReference>
<evidence type="ECO:0000256" key="3">
    <source>
        <dbReference type="ARBA" id="ARBA00022777"/>
    </source>
</evidence>
<evidence type="ECO:0000313" key="7">
    <source>
        <dbReference type="Proteomes" id="UP000807342"/>
    </source>
</evidence>
<evidence type="ECO:0000313" key="6">
    <source>
        <dbReference type="EMBL" id="KAF9443527.1"/>
    </source>
</evidence>
<protein>
    <submittedName>
        <fullName evidence="6">Kinase-like protein</fullName>
    </submittedName>
</protein>
<keyword evidence="2" id="KW-0547">Nucleotide-binding</keyword>
<gene>
    <name evidence="6" type="ORF">P691DRAFT_808828</name>
</gene>
<dbReference type="PANTHER" id="PTHR44329">
    <property type="entry name" value="SERINE/THREONINE-PROTEIN KINASE TNNI3K-RELATED"/>
    <property type="match status" value="1"/>
</dbReference>
<dbReference type="Proteomes" id="UP000807342">
    <property type="component" value="Unassembled WGS sequence"/>
</dbReference>
<accession>A0A9P6BXW0</accession>
<feature type="domain" description="Protein kinase" evidence="5">
    <location>
        <begin position="64"/>
        <end position="329"/>
    </location>
</feature>
<reference evidence="6" key="1">
    <citation type="submission" date="2020-11" db="EMBL/GenBank/DDBJ databases">
        <authorList>
            <consortium name="DOE Joint Genome Institute"/>
            <person name="Ahrendt S."/>
            <person name="Riley R."/>
            <person name="Andreopoulos W."/>
            <person name="Labutti K."/>
            <person name="Pangilinan J."/>
            <person name="Ruiz-Duenas F.J."/>
            <person name="Barrasa J.M."/>
            <person name="Sanchez-Garcia M."/>
            <person name="Camarero S."/>
            <person name="Miyauchi S."/>
            <person name="Serrano A."/>
            <person name="Linde D."/>
            <person name="Babiker R."/>
            <person name="Drula E."/>
            <person name="Ayuso-Fernandez I."/>
            <person name="Pacheco R."/>
            <person name="Padilla G."/>
            <person name="Ferreira P."/>
            <person name="Barriuso J."/>
            <person name="Kellner H."/>
            <person name="Castanera R."/>
            <person name="Alfaro M."/>
            <person name="Ramirez L."/>
            <person name="Pisabarro A.G."/>
            <person name="Kuo A."/>
            <person name="Tritt A."/>
            <person name="Lipzen A."/>
            <person name="He G."/>
            <person name="Yan M."/>
            <person name="Ng V."/>
            <person name="Cullen D."/>
            <person name="Martin F."/>
            <person name="Rosso M.-N."/>
            <person name="Henrissat B."/>
            <person name="Hibbett D."/>
            <person name="Martinez A.T."/>
            <person name="Grigoriev I.V."/>
        </authorList>
    </citation>
    <scope>NUCLEOTIDE SEQUENCE</scope>
    <source>
        <strain evidence="6">MF-IS2</strain>
    </source>
</reference>
<dbReference type="PROSITE" id="PS00108">
    <property type="entry name" value="PROTEIN_KINASE_ST"/>
    <property type="match status" value="1"/>
</dbReference>
<keyword evidence="3 6" id="KW-0418">Kinase</keyword>
<dbReference type="Pfam" id="PF07714">
    <property type="entry name" value="PK_Tyr_Ser-Thr"/>
    <property type="match status" value="1"/>
</dbReference>
<keyword evidence="4" id="KW-0067">ATP-binding</keyword>
<proteinExistence type="predicted"/>
<keyword evidence="7" id="KW-1185">Reference proteome</keyword>
<dbReference type="AlphaFoldDB" id="A0A9P6BXW0"/>
<dbReference type="SUPFAM" id="SSF56112">
    <property type="entry name" value="Protein kinase-like (PK-like)"/>
    <property type="match status" value="1"/>
</dbReference>
<dbReference type="InterPro" id="IPR051681">
    <property type="entry name" value="Ser/Thr_Kinases-Pseudokinases"/>
</dbReference>
<sequence>MPESRKALRELKDDKAQGMIDWLHVILLRPALPGIWLRKKSTRVMYQLCKASDLYPHCHILTNVTIGPYRGCGGFSDIYEGNQGGRILCLKMLRLHPGTDIGTVQTACAREVTTWAQMRHPNIWPFHGLYFYLNGNSRRLCLVSPWARNGDLPAYLRANPNAPRETLIHDVALGLQYLEQKGLVHGDLKGLNILVSDSGTACITDFGVSSFRNDGTVSMTIGASTQGGGGSSRWAAPESVMGHPPSFKSDIWAFGCVCFEVLTGLLPFYECPNDLPIVIKLFSGELPSGSNTLQDLHPDMRELLNQCWNKEPAARPSCREILRMLKPMGATGVDRHDMGGDNRCLQAVGDVTIDRTKIREILDSVGSAEPC</sequence>
<keyword evidence="1" id="KW-0808">Transferase</keyword>
<evidence type="ECO:0000256" key="1">
    <source>
        <dbReference type="ARBA" id="ARBA00022679"/>
    </source>
</evidence>
<dbReference type="GO" id="GO:0005524">
    <property type="term" value="F:ATP binding"/>
    <property type="evidence" value="ECO:0007669"/>
    <property type="project" value="UniProtKB-KW"/>
</dbReference>
<name>A0A9P6BXW0_9AGAR</name>
<dbReference type="SMART" id="SM00220">
    <property type="entry name" value="S_TKc"/>
    <property type="match status" value="1"/>
</dbReference>
<dbReference type="OrthoDB" id="3174635at2759"/>
<comment type="caution">
    <text evidence="6">The sequence shown here is derived from an EMBL/GenBank/DDBJ whole genome shotgun (WGS) entry which is preliminary data.</text>
</comment>
<dbReference type="EMBL" id="MU151464">
    <property type="protein sequence ID" value="KAF9443527.1"/>
    <property type="molecule type" value="Genomic_DNA"/>
</dbReference>
<evidence type="ECO:0000259" key="5">
    <source>
        <dbReference type="PROSITE" id="PS50011"/>
    </source>
</evidence>
<dbReference type="PROSITE" id="PS50011">
    <property type="entry name" value="PROTEIN_KINASE_DOM"/>
    <property type="match status" value="1"/>
</dbReference>